<dbReference type="InterPro" id="IPR002816">
    <property type="entry name" value="TraB/PrgY/GumN_fam"/>
</dbReference>
<proteinExistence type="predicted"/>
<dbReference type="AlphaFoldDB" id="A0A4Y7IV96"/>
<accession>A0A4Y7IV96</accession>
<name>A0A4Y7IV96_PAPSO</name>
<evidence type="ECO:0000313" key="1">
    <source>
        <dbReference type="EMBL" id="RZC52784.1"/>
    </source>
</evidence>
<protein>
    <recommendedName>
        <fullName evidence="3">TraB family protein</fullName>
    </recommendedName>
</protein>
<organism evidence="1 2">
    <name type="scientific">Papaver somniferum</name>
    <name type="common">Opium poppy</name>
    <dbReference type="NCBI Taxonomy" id="3469"/>
    <lineage>
        <taxon>Eukaryota</taxon>
        <taxon>Viridiplantae</taxon>
        <taxon>Streptophyta</taxon>
        <taxon>Embryophyta</taxon>
        <taxon>Tracheophyta</taxon>
        <taxon>Spermatophyta</taxon>
        <taxon>Magnoliopsida</taxon>
        <taxon>Ranunculales</taxon>
        <taxon>Papaveraceae</taxon>
        <taxon>Papaveroideae</taxon>
        <taxon>Papaver</taxon>
    </lineage>
</organism>
<dbReference type="CDD" id="cd14726">
    <property type="entry name" value="TraB_PrgY-like"/>
    <property type="match status" value="1"/>
</dbReference>
<gene>
    <name evidence="1" type="ORF">C5167_021205</name>
</gene>
<dbReference type="Pfam" id="PF01963">
    <property type="entry name" value="TraB_PrgY_gumN"/>
    <property type="match status" value="2"/>
</dbReference>
<dbReference type="Gramene" id="RZC52784">
    <property type="protein sequence ID" value="RZC52784"/>
    <property type="gene ID" value="C5167_021205"/>
</dbReference>
<dbReference type="InterPro" id="IPR046345">
    <property type="entry name" value="TraB_PrgY-like"/>
</dbReference>
<keyword evidence="2" id="KW-1185">Reference proteome</keyword>
<reference evidence="1 2" key="1">
    <citation type="journal article" date="2018" name="Science">
        <title>The opium poppy genome and morphinan production.</title>
        <authorList>
            <person name="Guo L."/>
            <person name="Winzer T."/>
            <person name="Yang X."/>
            <person name="Li Y."/>
            <person name="Ning Z."/>
            <person name="He Z."/>
            <person name="Teodor R."/>
            <person name="Lu Y."/>
            <person name="Bowser T.A."/>
            <person name="Graham I.A."/>
            <person name="Ye K."/>
        </authorList>
    </citation>
    <scope>NUCLEOTIDE SEQUENCE [LARGE SCALE GENOMIC DNA]</scope>
    <source>
        <strain evidence="2">cv. HN1</strain>
        <tissue evidence="1">Leaves</tissue>
    </source>
</reference>
<dbReference type="Proteomes" id="UP000316621">
    <property type="component" value="Chromosome 2"/>
</dbReference>
<evidence type="ECO:0008006" key="3">
    <source>
        <dbReference type="Google" id="ProtNLM"/>
    </source>
</evidence>
<sequence length="315" mass="36131">MSAAILSRLLKISTLTTHRVLIRSASSSSSSSSLFLTTPHYTIVNHHLVRWYHNYYPHDLPGIPNDGKVVLLNNSKTGYQVYLVGTIHVSKESADTVKKVINYVMPDVVAVELCNKRAIELMKWKPGDDDLYKLCLKSMKSPGGLSMKLFSFLINLWYRRLRAGGTFPGLEFKVAMEESIRVKAECFPIDQDVRVLFQQLSKLLSYDFLWKICTKVSEESKEIDQLLNYFTDSKDEDMTRSSVREMTSFLKKVYPEISRVIVEDRDKVMFTRLRRFRGKVVAVVGMGHMDGIEHMWKSTENDDNQKPPATSEDVT</sequence>
<dbReference type="OMA" id="ECHIARS"/>
<dbReference type="EMBL" id="CM010716">
    <property type="protein sequence ID" value="RZC52784.1"/>
    <property type="molecule type" value="Genomic_DNA"/>
</dbReference>
<evidence type="ECO:0000313" key="2">
    <source>
        <dbReference type="Proteomes" id="UP000316621"/>
    </source>
</evidence>
<dbReference type="PANTHER" id="PTHR21530">
    <property type="entry name" value="PHEROMONE SHUTDOWN PROTEIN"/>
    <property type="match status" value="1"/>
</dbReference>
<dbReference type="PANTHER" id="PTHR21530:SF5">
    <property type="entry name" value="TRAB FAMILY PROTEIN"/>
    <property type="match status" value="1"/>
</dbReference>
<dbReference type="OrthoDB" id="48306at2759"/>